<protein>
    <recommendedName>
        <fullName evidence="4">Transposase</fullName>
    </recommendedName>
</protein>
<accession>A0ABY7XDW1</accession>
<keyword evidence="3" id="KW-1185">Reference proteome</keyword>
<name>A0ABY7XDW1_9BACL</name>
<evidence type="ECO:0000313" key="3">
    <source>
        <dbReference type="Proteomes" id="UP001221519"/>
    </source>
</evidence>
<feature type="region of interest" description="Disordered" evidence="1">
    <location>
        <begin position="53"/>
        <end position="107"/>
    </location>
</feature>
<evidence type="ECO:0000313" key="2">
    <source>
        <dbReference type="EMBL" id="WDI03977.1"/>
    </source>
</evidence>
<evidence type="ECO:0008006" key="4">
    <source>
        <dbReference type="Google" id="ProtNLM"/>
    </source>
</evidence>
<feature type="compositionally biased region" description="Basic and acidic residues" evidence="1">
    <location>
        <begin position="71"/>
        <end position="82"/>
    </location>
</feature>
<reference evidence="2 3" key="1">
    <citation type="submission" date="2023-02" db="EMBL/GenBank/DDBJ databases">
        <title>Pathogen: clinical or host-associated sample.</title>
        <authorList>
            <person name="Hergert J."/>
            <person name="Casey R."/>
            <person name="Wagner J."/>
            <person name="Young E.L."/>
            <person name="Oakeson K.F."/>
        </authorList>
    </citation>
    <scope>NUCLEOTIDE SEQUENCE [LARGE SCALE GENOMIC DNA]</scope>
    <source>
        <strain evidence="2 3">2022CK-00829</strain>
    </source>
</reference>
<dbReference type="EMBL" id="CP118108">
    <property type="protein sequence ID" value="WDI03977.1"/>
    <property type="molecule type" value="Genomic_DNA"/>
</dbReference>
<gene>
    <name evidence="2" type="ORF">PUW25_08515</name>
</gene>
<evidence type="ECO:0000256" key="1">
    <source>
        <dbReference type="SAM" id="MobiDB-lite"/>
    </source>
</evidence>
<organism evidence="2 3">
    <name type="scientific">Paenibacillus urinalis</name>
    <dbReference type="NCBI Taxonomy" id="521520"/>
    <lineage>
        <taxon>Bacteria</taxon>
        <taxon>Bacillati</taxon>
        <taxon>Bacillota</taxon>
        <taxon>Bacilli</taxon>
        <taxon>Bacillales</taxon>
        <taxon>Paenibacillaceae</taxon>
        <taxon>Paenibacillus</taxon>
    </lineage>
</organism>
<dbReference type="Proteomes" id="UP001221519">
    <property type="component" value="Chromosome"/>
</dbReference>
<sequence>MTMSKTLLKKMAGEVSQPILGGLLADYAQQVTDADEVTEELAAAIEILSAELKSRVTGASNSQRSRRSRARKTEEVTTETKPELNTPPQFRNGVIGNNEGGARNERN</sequence>
<proteinExistence type="predicted"/>
<dbReference type="RefSeq" id="WP_274338587.1">
    <property type="nucleotide sequence ID" value="NZ_CP118108.1"/>
</dbReference>